<keyword evidence="2" id="KW-1185">Reference proteome</keyword>
<accession>A0ABV2H236</accession>
<organism evidence="1 2">
    <name type="scientific">Pseudorhizobium tarimense</name>
    <dbReference type="NCBI Taxonomy" id="1079109"/>
    <lineage>
        <taxon>Bacteria</taxon>
        <taxon>Pseudomonadati</taxon>
        <taxon>Pseudomonadota</taxon>
        <taxon>Alphaproteobacteria</taxon>
        <taxon>Hyphomicrobiales</taxon>
        <taxon>Rhizobiaceae</taxon>
        <taxon>Rhizobium/Agrobacterium group</taxon>
        <taxon>Pseudorhizobium</taxon>
    </lineage>
</organism>
<proteinExistence type="predicted"/>
<dbReference type="Proteomes" id="UP001549031">
    <property type="component" value="Unassembled WGS sequence"/>
</dbReference>
<dbReference type="Pfam" id="PF10109">
    <property type="entry name" value="Phage_TAC_7"/>
    <property type="match status" value="1"/>
</dbReference>
<name>A0ABV2H236_9HYPH</name>
<dbReference type="InterPro" id="IPR019289">
    <property type="entry name" value="Phage_tail_E/E"/>
</dbReference>
<evidence type="ECO:0000313" key="1">
    <source>
        <dbReference type="EMBL" id="MET3584554.1"/>
    </source>
</evidence>
<gene>
    <name evidence="1" type="ORF">ABID21_000649</name>
</gene>
<reference evidence="1 2" key="1">
    <citation type="submission" date="2024-06" db="EMBL/GenBank/DDBJ databases">
        <title>Genomic Encyclopedia of Type Strains, Phase IV (KMG-IV): sequencing the most valuable type-strain genomes for metagenomic binning, comparative biology and taxonomic classification.</title>
        <authorList>
            <person name="Goeker M."/>
        </authorList>
    </citation>
    <scope>NUCLEOTIDE SEQUENCE [LARGE SCALE GENOMIC DNA]</scope>
    <source>
        <strain evidence="1 2">DSM 105042</strain>
    </source>
</reference>
<sequence length="83" mass="9028">MLNVTVKLAAPIQDGERTISELTFREAEVGDLIDAANCSNEMERIATVMAAVSGTPLPVFRKIKARDLKNIMKQVGNLVGNEI</sequence>
<comment type="caution">
    <text evidence="1">The sequence shown here is derived from an EMBL/GenBank/DDBJ whole genome shotgun (WGS) entry which is preliminary data.</text>
</comment>
<dbReference type="EMBL" id="JBEPLJ010000002">
    <property type="protein sequence ID" value="MET3584554.1"/>
    <property type="molecule type" value="Genomic_DNA"/>
</dbReference>
<evidence type="ECO:0000313" key="2">
    <source>
        <dbReference type="Proteomes" id="UP001549031"/>
    </source>
</evidence>
<dbReference type="RefSeq" id="WP_247242568.1">
    <property type="nucleotide sequence ID" value="NZ_JALJRA010000002.1"/>
</dbReference>
<protein>
    <submittedName>
        <fullName evidence="1">Phage FluMu protein gp41</fullName>
    </submittedName>
</protein>